<dbReference type="InterPro" id="IPR036259">
    <property type="entry name" value="MFS_trans_sf"/>
</dbReference>
<keyword evidence="4 6" id="KW-1133">Transmembrane helix</keyword>
<dbReference type="EMBL" id="KV748809">
    <property type="protein sequence ID" value="OCL12918.1"/>
    <property type="molecule type" value="Genomic_DNA"/>
</dbReference>
<feature type="transmembrane region" description="Helical" evidence="6">
    <location>
        <begin position="154"/>
        <end position="175"/>
    </location>
</feature>
<dbReference type="Gene3D" id="1.20.1250.20">
    <property type="entry name" value="MFS general substrate transporter like domains"/>
    <property type="match status" value="1"/>
</dbReference>
<dbReference type="GO" id="GO:0016020">
    <property type="term" value="C:membrane"/>
    <property type="evidence" value="ECO:0007669"/>
    <property type="project" value="UniProtKB-SubCell"/>
</dbReference>
<feature type="transmembrane region" description="Helical" evidence="6">
    <location>
        <begin position="355"/>
        <end position="377"/>
    </location>
</feature>
<proteinExistence type="predicted"/>
<feature type="transmembrane region" description="Helical" evidence="6">
    <location>
        <begin position="458"/>
        <end position="479"/>
    </location>
</feature>
<name>A0A8E2JX97_9PEZI</name>
<evidence type="ECO:0000256" key="3">
    <source>
        <dbReference type="ARBA" id="ARBA00022692"/>
    </source>
</evidence>
<feature type="transmembrane region" description="Helical" evidence="6">
    <location>
        <begin position="422"/>
        <end position="446"/>
    </location>
</feature>
<keyword evidence="3 6" id="KW-0812">Transmembrane</keyword>
<dbReference type="InterPro" id="IPR001958">
    <property type="entry name" value="Tet-R_TetA/multi-R_MdtG-like"/>
</dbReference>
<reference evidence="8 9" key="1">
    <citation type="journal article" date="2016" name="Nat. Commun.">
        <title>Ectomycorrhizal ecology is imprinted in the genome of the dominant symbiotic fungus Cenococcum geophilum.</title>
        <authorList>
            <consortium name="DOE Joint Genome Institute"/>
            <person name="Peter M."/>
            <person name="Kohler A."/>
            <person name="Ohm R.A."/>
            <person name="Kuo A."/>
            <person name="Krutzmann J."/>
            <person name="Morin E."/>
            <person name="Arend M."/>
            <person name="Barry K.W."/>
            <person name="Binder M."/>
            <person name="Choi C."/>
            <person name="Clum A."/>
            <person name="Copeland A."/>
            <person name="Grisel N."/>
            <person name="Haridas S."/>
            <person name="Kipfer T."/>
            <person name="LaButti K."/>
            <person name="Lindquist E."/>
            <person name="Lipzen A."/>
            <person name="Maire R."/>
            <person name="Meier B."/>
            <person name="Mihaltcheva S."/>
            <person name="Molinier V."/>
            <person name="Murat C."/>
            <person name="Poggeler S."/>
            <person name="Quandt C.A."/>
            <person name="Sperisen C."/>
            <person name="Tritt A."/>
            <person name="Tisserant E."/>
            <person name="Crous P.W."/>
            <person name="Henrissat B."/>
            <person name="Nehls U."/>
            <person name="Egli S."/>
            <person name="Spatafora J.W."/>
            <person name="Grigoriev I.V."/>
            <person name="Martin F.M."/>
        </authorList>
    </citation>
    <scope>NUCLEOTIDE SEQUENCE [LARGE SCALE GENOMIC DNA]</scope>
    <source>
        <strain evidence="8 9">CBS 207.34</strain>
    </source>
</reference>
<feature type="transmembrane region" description="Helical" evidence="6">
    <location>
        <begin position="323"/>
        <end position="343"/>
    </location>
</feature>
<keyword evidence="9" id="KW-1185">Reference proteome</keyword>
<feature type="transmembrane region" description="Helical" evidence="6">
    <location>
        <begin position="96"/>
        <end position="118"/>
    </location>
</feature>
<evidence type="ECO:0000256" key="2">
    <source>
        <dbReference type="ARBA" id="ARBA00022448"/>
    </source>
</evidence>
<feature type="transmembrane region" description="Helical" evidence="6">
    <location>
        <begin position="229"/>
        <end position="253"/>
    </location>
</feature>
<dbReference type="Proteomes" id="UP000250140">
    <property type="component" value="Unassembled WGS sequence"/>
</dbReference>
<feature type="transmembrane region" description="Helical" evidence="6">
    <location>
        <begin position="187"/>
        <end position="209"/>
    </location>
</feature>
<evidence type="ECO:0000313" key="9">
    <source>
        <dbReference type="Proteomes" id="UP000250140"/>
    </source>
</evidence>
<dbReference type="Pfam" id="PF07690">
    <property type="entry name" value="MFS_1"/>
    <property type="match status" value="1"/>
</dbReference>
<comment type="subcellular location">
    <subcellularLocation>
        <location evidence="1">Membrane</location>
        <topology evidence="1">Multi-pass membrane protein</topology>
    </subcellularLocation>
</comment>
<evidence type="ECO:0000256" key="1">
    <source>
        <dbReference type="ARBA" id="ARBA00004141"/>
    </source>
</evidence>
<dbReference type="InterPro" id="IPR020846">
    <property type="entry name" value="MFS_dom"/>
</dbReference>
<evidence type="ECO:0000313" key="8">
    <source>
        <dbReference type="EMBL" id="OCL12918.1"/>
    </source>
</evidence>
<dbReference type="PANTHER" id="PTHR23504">
    <property type="entry name" value="MAJOR FACILITATOR SUPERFAMILY DOMAIN-CONTAINING PROTEIN 10"/>
    <property type="match status" value="1"/>
</dbReference>
<gene>
    <name evidence="8" type="ORF">AOQ84DRAFT_311357</name>
</gene>
<keyword evidence="2" id="KW-0813">Transport</keyword>
<dbReference type="InterPro" id="IPR011701">
    <property type="entry name" value="MFS"/>
</dbReference>
<dbReference type="PANTHER" id="PTHR23504:SF3">
    <property type="entry name" value="MAJOR FACILITATOR SUPERFAMILY (MFS) PROFILE DOMAIN-CONTAINING PROTEIN"/>
    <property type="match status" value="1"/>
</dbReference>
<feature type="transmembrane region" description="Helical" evidence="6">
    <location>
        <begin position="130"/>
        <end position="148"/>
    </location>
</feature>
<sequence length="494" mass="53291">MSSTAPSESDGDLTIKAIDETTPLLTMAAKGPIAEPAEEHIQNTNSQDEENEKPLPLGQILLLCYARLVEPIAFFSIFPYINEMIYILGDIPEADVGFYSGLIESLFSFTQMCVMLGWGRASDRFGRKPVLVFSMLGVTIATALFGLSKTVWQMILFRCFAGMFAGTIITIRTMITEHSTRKTQARAFSFFAFAGNIGIFIGPLIGGALSNPTKQYPAVFGNIQFFKNYPYALPTFVAGGIGATATIISVLFVEETLHQKDSNDDTSKAPPMSTWKIAKHPGVGIVLGLHSHIALLAFAYTAILPVFLFEPIELGGAQLSPPQISAVMGLGGLSQAIWLLIAFPYLQHRIGTVGVLRMCSIAWPFFFAACPLCSIFLQHHLMAPFWTLGSIALVVGSGVAMAFTGVQLALNDISPSYETLGTLNALALTLSSGIRAVTPALATSLVAAGIRTQILNGYLAWLVLIVLALALCVVVRWLPTKAEGKLKKRDTDEA</sequence>
<feature type="transmembrane region" description="Helical" evidence="6">
    <location>
        <begin position="282"/>
        <end position="303"/>
    </location>
</feature>
<dbReference type="OrthoDB" id="419616at2759"/>
<evidence type="ECO:0000259" key="7">
    <source>
        <dbReference type="PROSITE" id="PS50850"/>
    </source>
</evidence>
<protein>
    <submittedName>
        <fullName evidence="8">MFS general substrate transporter</fullName>
    </submittedName>
</protein>
<dbReference type="PROSITE" id="PS50850">
    <property type="entry name" value="MFS"/>
    <property type="match status" value="1"/>
</dbReference>
<dbReference type="AlphaFoldDB" id="A0A8E2JX97"/>
<accession>A0A8E2JX97</accession>
<dbReference type="SUPFAM" id="SSF103473">
    <property type="entry name" value="MFS general substrate transporter"/>
    <property type="match status" value="1"/>
</dbReference>
<evidence type="ECO:0000256" key="6">
    <source>
        <dbReference type="SAM" id="Phobius"/>
    </source>
</evidence>
<evidence type="ECO:0000256" key="4">
    <source>
        <dbReference type="ARBA" id="ARBA00022989"/>
    </source>
</evidence>
<feature type="domain" description="Major facilitator superfamily (MFS) profile" evidence="7">
    <location>
        <begin position="59"/>
        <end position="483"/>
    </location>
</feature>
<dbReference type="PRINTS" id="PR01035">
    <property type="entry name" value="TCRTETA"/>
</dbReference>
<organism evidence="8 9">
    <name type="scientific">Glonium stellatum</name>
    <dbReference type="NCBI Taxonomy" id="574774"/>
    <lineage>
        <taxon>Eukaryota</taxon>
        <taxon>Fungi</taxon>
        <taxon>Dikarya</taxon>
        <taxon>Ascomycota</taxon>
        <taxon>Pezizomycotina</taxon>
        <taxon>Dothideomycetes</taxon>
        <taxon>Pleosporomycetidae</taxon>
        <taxon>Gloniales</taxon>
        <taxon>Gloniaceae</taxon>
        <taxon>Glonium</taxon>
    </lineage>
</organism>
<dbReference type="GO" id="GO:0022857">
    <property type="term" value="F:transmembrane transporter activity"/>
    <property type="evidence" value="ECO:0007669"/>
    <property type="project" value="InterPro"/>
</dbReference>
<feature type="transmembrane region" description="Helical" evidence="6">
    <location>
        <begin position="383"/>
        <end position="410"/>
    </location>
</feature>
<evidence type="ECO:0000256" key="5">
    <source>
        <dbReference type="ARBA" id="ARBA00023136"/>
    </source>
</evidence>
<keyword evidence="5 6" id="KW-0472">Membrane</keyword>